<protein>
    <submittedName>
        <fullName evidence="1">Uncharacterized protein</fullName>
    </submittedName>
</protein>
<dbReference type="RefSeq" id="WP_119598114.1">
    <property type="nucleotide sequence ID" value="NZ_QXQA01000002.1"/>
</dbReference>
<dbReference type="OrthoDB" id="2620515at2"/>
<organism evidence="1 2">
    <name type="scientific">Paenibacillus nanensis</name>
    <dbReference type="NCBI Taxonomy" id="393251"/>
    <lineage>
        <taxon>Bacteria</taxon>
        <taxon>Bacillati</taxon>
        <taxon>Bacillota</taxon>
        <taxon>Bacilli</taxon>
        <taxon>Bacillales</taxon>
        <taxon>Paenibacillaceae</taxon>
        <taxon>Paenibacillus</taxon>
    </lineage>
</organism>
<accession>A0A3A1VL90</accession>
<gene>
    <name evidence="1" type="ORF">D3P08_03770</name>
</gene>
<dbReference type="AlphaFoldDB" id="A0A3A1VL90"/>
<proteinExistence type="predicted"/>
<evidence type="ECO:0000313" key="1">
    <source>
        <dbReference type="EMBL" id="RIX59283.1"/>
    </source>
</evidence>
<dbReference type="EMBL" id="QXQA01000002">
    <property type="protein sequence ID" value="RIX59283.1"/>
    <property type="molecule type" value="Genomic_DNA"/>
</dbReference>
<reference evidence="1 2" key="1">
    <citation type="submission" date="2018-09" db="EMBL/GenBank/DDBJ databases">
        <title>Paenibacillus aracenensis nov. sp. isolated from a cave in southern Spain.</title>
        <authorList>
            <person name="Jurado V."/>
            <person name="Gutierrez-Patricio S."/>
            <person name="Gonzalez-Pimentel J.L."/>
            <person name="Miller A.Z."/>
            <person name="Laiz L."/>
            <person name="Saiz-Jimenez C."/>
        </authorList>
    </citation>
    <scope>NUCLEOTIDE SEQUENCE [LARGE SCALE GENOMIC DNA]</scope>
    <source>
        <strain evidence="1 2">DSM 22867</strain>
    </source>
</reference>
<keyword evidence="2" id="KW-1185">Reference proteome</keyword>
<name>A0A3A1VL90_9BACL</name>
<sequence>MPLLATYKLPCGDKNHYPEKLEYLTRKGQAVVFHVRSSKDFQCHLVMPKGKGVEILKTSHNIDDIVNAYESIKLIEEKIVDSNGIFFYKMATDENELRKLLEDNRRVEASINKDPTALMQRDLYLSSPIREVKR</sequence>
<dbReference type="Proteomes" id="UP000266482">
    <property type="component" value="Unassembled WGS sequence"/>
</dbReference>
<comment type="caution">
    <text evidence="1">The sequence shown here is derived from an EMBL/GenBank/DDBJ whole genome shotgun (WGS) entry which is preliminary data.</text>
</comment>
<evidence type="ECO:0000313" key="2">
    <source>
        <dbReference type="Proteomes" id="UP000266482"/>
    </source>
</evidence>